<keyword evidence="3" id="KW-1185">Reference proteome</keyword>
<name>A0A9Q0E2V1_9TELE</name>
<reference evidence="2" key="1">
    <citation type="submission" date="2022-07" db="EMBL/GenBank/DDBJ databases">
        <title>Chromosome-level genome of Muraenolepis orangiensis.</title>
        <authorList>
            <person name="Kim J."/>
        </authorList>
    </citation>
    <scope>NUCLEOTIDE SEQUENCE</scope>
    <source>
        <strain evidence="2">KU_S4_2022</strain>
        <tissue evidence="2">Muscle</tissue>
    </source>
</reference>
<proteinExistence type="predicted"/>
<sequence length="108" mass="12173">MASSRWDYRDQGGEQGAVPTDSAWISQAGGQYYVFQEELAISLKLRQSRAHRAMDGNRTPLPGEDVWRSTEKSSPTDYPEEPEEKEEEPEEEPEEHTGVTRGVTTGNM</sequence>
<feature type="region of interest" description="Disordered" evidence="1">
    <location>
        <begin position="49"/>
        <end position="108"/>
    </location>
</feature>
<dbReference type="Proteomes" id="UP001148018">
    <property type="component" value="Unassembled WGS sequence"/>
</dbReference>
<feature type="region of interest" description="Disordered" evidence="1">
    <location>
        <begin position="1"/>
        <end position="22"/>
    </location>
</feature>
<evidence type="ECO:0000313" key="2">
    <source>
        <dbReference type="EMBL" id="KAJ3597815.1"/>
    </source>
</evidence>
<protein>
    <submittedName>
        <fullName evidence="2">Uncharacterized protein</fullName>
    </submittedName>
</protein>
<dbReference type="EMBL" id="JANIIK010000109">
    <property type="protein sequence ID" value="KAJ3597815.1"/>
    <property type="molecule type" value="Genomic_DNA"/>
</dbReference>
<feature type="compositionally biased region" description="Acidic residues" evidence="1">
    <location>
        <begin position="78"/>
        <end position="94"/>
    </location>
</feature>
<organism evidence="2 3">
    <name type="scientific">Muraenolepis orangiensis</name>
    <name type="common">Patagonian moray cod</name>
    <dbReference type="NCBI Taxonomy" id="630683"/>
    <lineage>
        <taxon>Eukaryota</taxon>
        <taxon>Metazoa</taxon>
        <taxon>Chordata</taxon>
        <taxon>Craniata</taxon>
        <taxon>Vertebrata</taxon>
        <taxon>Euteleostomi</taxon>
        <taxon>Actinopterygii</taxon>
        <taxon>Neopterygii</taxon>
        <taxon>Teleostei</taxon>
        <taxon>Neoteleostei</taxon>
        <taxon>Acanthomorphata</taxon>
        <taxon>Zeiogadaria</taxon>
        <taxon>Gadariae</taxon>
        <taxon>Gadiformes</taxon>
        <taxon>Muraenolepidoidei</taxon>
        <taxon>Muraenolepididae</taxon>
        <taxon>Muraenolepis</taxon>
    </lineage>
</organism>
<evidence type="ECO:0000313" key="3">
    <source>
        <dbReference type="Proteomes" id="UP001148018"/>
    </source>
</evidence>
<dbReference type="AlphaFoldDB" id="A0A9Q0E2V1"/>
<comment type="caution">
    <text evidence="2">The sequence shown here is derived from an EMBL/GenBank/DDBJ whole genome shotgun (WGS) entry which is preliminary data.</text>
</comment>
<gene>
    <name evidence="2" type="ORF">NHX12_001332</name>
</gene>
<feature type="compositionally biased region" description="Basic and acidic residues" evidence="1">
    <location>
        <begin position="1"/>
        <end position="12"/>
    </location>
</feature>
<accession>A0A9Q0E2V1</accession>
<evidence type="ECO:0000256" key="1">
    <source>
        <dbReference type="SAM" id="MobiDB-lite"/>
    </source>
</evidence>